<dbReference type="FunFam" id="3.40.50.720:FF:000084">
    <property type="entry name" value="Short-chain dehydrogenase reductase"/>
    <property type="match status" value="1"/>
</dbReference>
<dbReference type="InterPro" id="IPR057326">
    <property type="entry name" value="KR_dom"/>
</dbReference>
<name>A0A381WRM7_9ZZZZ</name>
<accession>A0A381WRM7</accession>
<dbReference type="GO" id="GO:0016491">
    <property type="term" value="F:oxidoreductase activity"/>
    <property type="evidence" value="ECO:0007669"/>
    <property type="project" value="UniProtKB-KW"/>
</dbReference>
<dbReference type="InterPro" id="IPR002347">
    <property type="entry name" value="SDR_fam"/>
</dbReference>
<dbReference type="PRINTS" id="PR00081">
    <property type="entry name" value="GDHRDH"/>
</dbReference>
<dbReference type="InterPro" id="IPR036291">
    <property type="entry name" value="NAD(P)-bd_dom_sf"/>
</dbReference>
<protein>
    <recommendedName>
        <fullName evidence="4">Ketoreductase domain-containing protein</fullName>
    </recommendedName>
</protein>
<feature type="domain" description="Ketoreductase" evidence="4">
    <location>
        <begin position="7"/>
        <end position="192"/>
    </location>
</feature>
<proteinExistence type="inferred from homology"/>
<dbReference type="PRINTS" id="PR00080">
    <property type="entry name" value="SDRFAMILY"/>
</dbReference>
<dbReference type="InterPro" id="IPR020904">
    <property type="entry name" value="Sc_DH/Rdtase_CS"/>
</dbReference>
<keyword evidence="3" id="KW-0520">NAD</keyword>
<organism evidence="5">
    <name type="scientific">marine metagenome</name>
    <dbReference type="NCBI Taxonomy" id="408172"/>
    <lineage>
        <taxon>unclassified sequences</taxon>
        <taxon>metagenomes</taxon>
        <taxon>ecological metagenomes</taxon>
    </lineage>
</organism>
<dbReference type="NCBIfam" id="NF004847">
    <property type="entry name" value="PRK06198.1"/>
    <property type="match status" value="1"/>
</dbReference>
<sequence length="271" mass="29301">MGEFDGKTAIITGGTQGLGEEVAKNFAEHGASKIVITGRNQDRGDTVCNALSKMGCEALFVPADLRSVNASREIVATARSHFDQIDHLVNCAADTRRGNIVDTSEQLLDDIFSVNFRAPFFIMQEVVRWMIEKNTEGSIVNVLSTSYHCGQPFLSAYSASKAALATLTKNTAFALLKNRIRVNGIAPGWMDTPGEHAIQKSAHDAPEDWLHDAETGRAFGRLLKPDEVARTIGFLCSPASGLMTGTIVDIDQTVLGGWQNQPQPEAPVKVS</sequence>
<dbReference type="PROSITE" id="PS00061">
    <property type="entry name" value="ADH_SHORT"/>
    <property type="match status" value="1"/>
</dbReference>
<evidence type="ECO:0000256" key="1">
    <source>
        <dbReference type="ARBA" id="ARBA00006484"/>
    </source>
</evidence>
<comment type="similarity">
    <text evidence="1">Belongs to the short-chain dehydrogenases/reductases (SDR) family.</text>
</comment>
<dbReference type="Pfam" id="PF13561">
    <property type="entry name" value="adh_short_C2"/>
    <property type="match status" value="1"/>
</dbReference>
<dbReference type="CDD" id="cd05233">
    <property type="entry name" value="SDR_c"/>
    <property type="match status" value="1"/>
</dbReference>
<dbReference type="PANTHER" id="PTHR24321">
    <property type="entry name" value="DEHYDROGENASES, SHORT CHAIN"/>
    <property type="match status" value="1"/>
</dbReference>
<dbReference type="SMART" id="SM00822">
    <property type="entry name" value="PKS_KR"/>
    <property type="match status" value="1"/>
</dbReference>
<gene>
    <name evidence="5" type="ORF">METZ01_LOCUS108023</name>
</gene>
<evidence type="ECO:0000256" key="2">
    <source>
        <dbReference type="ARBA" id="ARBA00023002"/>
    </source>
</evidence>
<dbReference type="EMBL" id="UINC01012662">
    <property type="protein sequence ID" value="SVA55169.1"/>
    <property type="molecule type" value="Genomic_DNA"/>
</dbReference>
<dbReference type="Gene3D" id="3.40.50.720">
    <property type="entry name" value="NAD(P)-binding Rossmann-like Domain"/>
    <property type="match status" value="1"/>
</dbReference>
<dbReference type="AlphaFoldDB" id="A0A381WRM7"/>
<evidence type="ECO:0000259" key="4">
    <source>
        <dbReference type="SMART" id="SM00822"/>
    </source>
</evidence>
<evidence type="ECO:0000256" key="3">
    <source>
        <dbReference type="ARBA" id="ARBA00023027"/>
    </source>
</evidence>
<evidence type="ECO:0000313" key="5">
    <source>
        <dbReference type="EMBL" id="SVA55169.1"/>
    </source>
</evidence>
<reference evidence="5" key="1">
    <citation type="submission" date="2018-05" db="EMBL/GenBank/DDBJ databases">
        <authorList>
            <person name="Lanie J.A."/>
            <person name="Ng W.-L."/>
            <person name="Kazmierczak K.M."/>
            <person name="Andrzejewski T.M."/>
            <person name="Davidsen T.M."/>
            <person name="Wayne K.J."/>
            <person name="Tettelin H."/>
            <person name="Glass J.I."/>
            <person name="Rusch D."/>
            <person name="Podicherti R."/>
            <person name="Tsui H.-C.T."/>
            <person name="Winkler M.E."/>
        </authorList>
    </citation>
    <scope>NUCLEOTIDE SEQUENCE</scope>
</reference>
<keyword evidence="2" id="KW-0560">Oxidoreductase</keyword>
<dbReference type="PANTHER" id="PTHR24321:SF8">
    <property type="entry name" value="ESTRADIOL 17-BETA-DEHYDROGENASE 8-RELATED"/>
    <property type="match status" value="1"/>
</dbReference>
<dbReference type="SUPFAM" id="SSF51735">
    <property type="entry name" value="NAD(P)-binding Rossmann-fold domains"/>
    <property type="match status" value="1"/>
</dbReference>